<evidence type="ECO:0000256" key="1">
    <source>
        <dbReference type="SAM" id="MobiDB-lite"/>
    </source>
</evidence>
<dbReference type="PANTHER" id="PTHR46741:SF2">
    <property type="entry name" value="RIBOSOMAL PROTEIN L34AE"/>
    <property type="match status" value="1"/>
</dbReference>
<protein>
    <submittedName>
        <fullName evidence="4 5">Uncharacterized protein LOC103716422 isoform X1</fullName>
    </submittedName>
</protein>
<dbReference type="Pfam" id="PF07891">
    <property type="entry name" value="DUF1666"/>
    <property type="match status" value="1"/>
</dbReference>
<feature type="region of interest" description="Disordered" evidence="1">
    <location>
        <begin position="520"/>
        <end position="554"/>
    </location>
</feature>
<keyword evidence="2" id="KW-1133">Transmembrane helix</keyword>
<proteinExistence type="predicted"/>
<keyword evidence="2" id="KW-0472">Membrane</keyword>
<sequence length="1006" mass="115813">MRQGHQGGWVAAMGIRKVAVIGILTGSMNKESLNDIIYRKMALLISSCWFFITNSLILLVSILARQAFRIFKIEDSSRKDDSKVLAMKDSRRLELVPNITELEEKDYEFLHDKETPSFSFKFQYQISEERRGSNGEAVVPIPQKEGPMIPVAKGKESSITTNISKYHFLSNKDFSEVVQEPEVKTFHVEESNIFSKTNYFYDKDTLDNRSDNSLPSAKDFQQSAVKAVDVDNFLKKQGELEDVLSTENKLLGKENATNSETSSLSEKEIGFLFSKYLQEPYVENVSIDSLNAIRKLGKSEDVLLIEKQLLEKEMALNSKTSSLGEKEVMDGTRLLSEDFSSFDSDFESLSLSDGYSVKDFIIDSGSEGLLSERDFVGYKLKSDTTGDSTKTHSYKAEVLKIHRLKEDQLPSSDAGSTVYRGCFPYIGNRINSKNIHSDDVWSENGLSIPESDKKELNEGDAESREVRKFKETRWPGSNALHVEFTDSGDVEHCSIKNIGSFRKSLDEVVSANVSANPETILEGLDERKMHNFEETSSESSNTRCDGSTGSPLRPIHLADQEDAMELIRGMDELVQKSEVGSEKKPPEKDLKKSEENNLKDLNDEDFDELESLWEHQDLIEQLKMELRKAKAIGLPTILEESESPKTVEDLKPWKIDEQFLHEDPMDELPKFYRSYRERMRNFDILNYQKMYAIGFLQLKDPLQSWGSQKPSIPTITSIISQVFWPCHRKSNMDPSEKFIKELWNDLETVYVGQTCLSWEFLRWQYEKTRELPESDPYRSHQYNQVAGEFQQFQVIVQRFIEDESFQGPRLPNYVKNRCILRNLLQVPVIEGKPKESTINYQKEKACKDFLKDKMEEQRNGNDVITSEMLEDIMEESIRIFWKFVKADKDETPAILKGLVGSQVELQNPSDYEVMMDIEAILQKKEKKLKDILRTGNCLVKKFKKPKEDRPNQDLFFSQVDLKLVARVLKMSRITTDQLLWCHKKLKMITSVDRKIHREPAFLLFPC</sequence>
<dbReference type="InterPro" id="IPR012870">
    <property type="entry name" value="DUF1666"/>
</dbReference>
<reference evidence="3" key="1">
    <citation type="journal article" date="2019" name="Nat. Commun.">
        <title>Genome-wide association mapping of date palm fruit traits.</title>
        <authorList>
            <person name="Hazzouri K.M."/>
            <person name="Gros-Balthazard M."/>
            <person name="Flowers J.M."/>
            <person name="Copetti D."/>
            <person name="Lemansour A."/>
            <person name="Lebrun M."/>
            <person name="Masmoudi K."/>
            <person name="Ferrand S."/>
            <person name="Dhar M.I."/>
            <person name="Fresquez Z.A."/>
            <person name="Rosas U."/>
            <person name="Zhang J."/>
            <person name="Talag J."/>
            <person name="Lee S."/>
            <person name="Kudrna D."/>
            <person name="Powell R.F."/>
            <person name="Leitch I.J."/>
            <person name="Krueger R.R."/>
            <person name="Wing R.A."/>
            <person name="Amiri K.M.A."/>
            <person name="Purugganan M.D."/>
        </authorList>
    </citation>
    <scope>NUCLEOTIDE SEQUENCE [LARGE SCALE GENOMIC DNA]</scope>
    <source>
        <strain evidence="3">cv. Khalas</strain>
    </source>
</reference>
<dbReference type="PANTHER" id="PTHR46741">
    <property type="entry name" value="OS09G0413600 PROTEIN"/>
    <property type="match status" value="1"/>
</dbReference>
<feature type="transmembrane region" description="Helical" evidence="2">
    <location>
        <begin position="41"/>
        <end position="64"/>
    </location>
</feature>
<name>A0A8B9B365_PHODC</name>
<evidence type="ECO:0000313" key="3">
    <source>
        <dbReference type="Proteomes" id="UP000228380"/>
    </source>
</evidence>
<dbReference type="GeneID" id="103716422"/>
<reference evidence="4 5" key="2">
    <citation type="submission" date="2025-04" db="UniProtKB">
        <authorList>
            <consortium name="RefSeq"/>
        </authorList>
    </citation>
    <scope>IDENTIFICATION</scope>
    <source>
        <tissue evidence="4 5">Young leaves</tissue>
    </source>
</reference>
<evidence type="ECO:0000313" key="5">
    <source>
        <dbReference type="RefSeq" id="XP_038990239.1"/>
    </source>
</evidence>
<organism evidence="3 5">
    <name type="scientific">Phoenix dactylifera</name>
    <name type="common">Date palm</name>
    <dbReference type="NCBI Taxonomy" id="42345"/>
    <lineage>
        <taxon>Eukaryota</taxon>
        <taxon>Viridiplantae</taxon>
        <taxon>Streptophyta</taxon>
        <taxon>Embryophyta</taxon>
        <taxon>Tracheophyta</taxon>
        <taxon>Spermatophyta</taxon>
        <taxon>Magnoliopsida</taxon>
        <taxon>Liliopsida</taxon>
        <taxon>Arecaceae</taxon>
        <taxon>Coryphoideae</taxon>
        <taxon>Phoeniceae</taxon>
        <taxon>Phoenix</taxon>
    </lineage>
</organism>
<feature type="compositionally biased region" description="Basic and acidic residues" evidence="1">
    <location>
        <begin position="524"/>
        <end position="533"/>
    </location>
</feature>
<feature type="compositionally biased region" description="Basic and acidic residues" evidence="1">
    <location>
        <begin position="574"/>
        <end position="601"/>
    </location>
</feature>
<keyword evidence="3" id="KW-1185">Reference proteome</keyword>
<dbReference type="OrthoDB" id="772197at2759"/>
<dbReference type="Proteomes" id="UP000228380">
    <property type="component" value="Chromosome 15"/>
</dbReference>
<dbReference type="RefSeq" id="XP_017700522.2">
    <property type="nucleotide sequence ID" value="XM_017845033.3"/>
</dbReference>
<accession>A0A8B9B365</accession>
<dbReference type="RefSeq" id="XP_038990239.1">
    <property type="nucleotide sequence ID" value="XM_039134311.1"/>
</dbReference>
<gene>
    <name evidence="4 5" type="primary">LOC103716422</name>
</gene>
<feature type="compositionally biased region" description="Basic and acidic residues" evidence="1">
    <location>
        <begin position="450"/>
        <end position="464"/>
    </location>
</feature>
<dbReference type="AlphaFoldDB" id="A0A8B9B365"/>
<evidence type="ECO:0000313" key="4">
    <source>
        <dbReference type="RefSeq" id="XP_017700522.2"/>
    </source>
</evidence>
<feature type="compositionally biased region" description="Polar residues" evidence="1">
    <location>
        <begin position="541"/>
        <end position="550"/>
    </location>
</feature>
<keyword evidence="2" id="KW-0812">Transmembrane</keyword>
<feature type="region of interest" description="Disordered" evidence="1">
    <location>
        <begin position="574"/>
        <end position="603"/>
    </location>
</feature>
<evidence type="ECO:0000256" key="2">
    <source>
        <dbReference type="SAM" id="Phobius"/>
    </source>
</evidence>
<feature type="region of interest" description="Disordered" evidence="1">
    <location>
        <begin position="443"/>
        <end position="464"/>
    </location>
</feature>